<organism evidence="2 3">
    <name type="scientific">Geobacter sulfurreducens (strain ATCC 51573 / DSM 12127 / PCA)</name>
    <dbReference type="NCBI Taxonomy" id="243231"/>
    <lineage>
        <taxon>Bacteria</taxon>
        <taxon>Pseudomonadati</taxon>
        <taxon>Thermodesulfobacteriota</taxon>
        <taxon>Desulfuromonadia</taxon>
        <taxon>Geobacterales</taxon>
        <taxon>Geobacteraceae</taxon>
        <taxon>Geobacter</taxon>
    </lineage>
</organism>
<dbReference type="eggNOG" id="COG5164">
    <property type="taxonomic scope" value="Bacteria"/>
</dbReference>
<evidence type="ECO:0008006" key="4">
    <source>
        <dbReference type="Google" id="ProtNLM"/>
    </source>
</evidence>
<dbReference type="KEGG" id="gsu:GSU1254"/>
<evidence type="ECO:0000313" key="3">
    <source>
        <dbReference type="Proteomes" id="UP000000577"/>
    </source>
</evidence>
<dbReference type="EnsemblBacteria" id="AAR34630">
    <property type="protein sequence ID" value="AAR34630"/>
    <property type="gene ID" value="GSU1254"/>
</dbReference>
<evidence type="ECO:0000313" key="2">
    <source>
        <dbReference type="EMBL" id="AAR34630.1"/>
    </source>
</evidence>
<keyword evidence="3" id="KW-1185">Reference proteome</keyword>
<protein>
    <recommendedName>
        <fullName evidence="4">Cohesin domain-containing protein</fullName>
    </recommendedName>
</protein>
<dbReference type="PATRIC" id="fig|243231.5.peg.1249"/>
<dbReference type="HOGENOM" id="CLU_036481_0_0_7"/>
<dbReference type="RefSeq" id="WP_010941909.1">
    <property type="nucleotide sequence ID" value="NC_002939.5"/>
</dbReference>
<dbReference type="Proteomes" id="UP000000577">
    <property type="component" value="Chromosome"/>
</dbReference>
<dbReference type="STRING" id="243231.GSU1254"/>
<dbReference type="OrthoDB" id="5398647at2"/>
<proteinExistence type="predicted"/>
<feature type="compositionally biased region" description="Low complexity" evidence="1">
    <location>
        <begin position="242"/>
        <end position="252"/>
    </location>
</feature>
<reference evidence="2 3" key="2">
    <citation type="journal article" date="2012" name="BMC Genomics">
        <title>Comparative genomic analysis of Geobacter sulfurreducens KN400, a strain with enhanced capacity for extracellular electron transfer and electricity production.</title>
        <authorList>
            <person name="Butler J.E."/>
            <person name="Young N.D."/>
            <person name="Aklujkar M."/>
            <person name="Lovley D.R."/>
        </authorList>
    </citation>
    <scope>NUCLEOTIDE SEQUENCE [LARGE SCALE GENOMIC DNA]</scope>
    <source>
        <strain evidence="3">ATCC 51573 / DSM 12127 / PCA</strain>
    </source>
</reference>
<dbReference type="AlphaFoldDB" id="Q74DR1"/>
<evidence type="ECO:0000256" key="1">
    <source>
        <dbReference type="SAM" id="MobiDB-lite"/>
    </source>
</evidence>
<reference evidence="2 3" key="1">
    <citation type="journal article" date="2003" name="Science">
        <title>Genome of Geobacter sulfurreducens: metal reduction in subsurface environments.</title>
        <authorList>
            <person name="Methe B.A."/>
            <person name="Nelson K.E."/>
            <person name="Eisen J.A."/>
            <person name="Paulsen I.T."/>
            <person name="Nelson W."/>
            <person name="Heidelberg J.F."/>
            <person name="Wu D."/>
            <person name="Wu M."/>
            <person name="Ward N."/>
            <person name="Beanan M.J."/>
            <person name="Dodson R.J."/>
            <person name="Madupu R."/>
            <person name="Brinkac L.M."/>
            <person name="Daugherty S.C."/>
            <person name="DeBoy R.T."/>
            <person name="Durkin A.S."/>
            <person name="Gwinn M."/>
            <person name="Kolonay J.F."/>
            <person name="Sullivan S.A."/>
            <person name="Haft D.H."/>
            <person name="Selengut J."/>
            <person name="Davidsen T.M."/>
            <person name="Zafar N."/>
            <person name="White O."/>
            <person name="Tran B."/>
            <person name="Romero C."/>
            <person name="Forberger H.A."/>
            <person name="Weidman J."/>
            <person name="Khouri H."/>
            <person name="Feldblyum T.V."/>
            <person name="Utterback T.R."/>
            <person name="Van Aken S.E."/>
            <person name="Lovley D.R."/>
            <person name="Fraser C.M."/>
        </authorList>
    </citation>
    <scope>NUCLEOTIDE SEQUENCE [LARGE SCALE GENOMIC DNA]</scope>
    <source>
        <strain evidence="3">ATCC 51573 / DSM 12127 / PCA</strain>
    </source>
</reference>
<gene>
    <name evidence="2" type="ordered locus">GSU1254</name>
</gene>
<dbReference type="InParanoid" id="Q74DR1"/>
<dbReference type="EMBL" id="AE017180">
    <property type="protein sequence ID" value="AAR34630.1"/>
    <property type="molecule type" value="Genomic_DNA"/>
</dbReference>
<feature type="region of interest" description="Disordered" evidence="1">
    <location>
        <begin position="142"/>
        <end position="252"/>
    </location>
</feature>
<name>Q74DR1_GEOSL</name>
<accession>Q74DR1</accession>
<sequence>MGSRIAAHLLIIGLVLVCWLESAPAAGITIKATGEGIYGIDVAALDDIAVVDLEVGYDTLNFDAPRIDRGAALPSDVSFITNTAIPGELRVILKRSRAITAGGRIAVLRFQPIGETPGRLLSAHARLITTKGVSHALPVGVVNAQPKPSVGPGSITDKISGGTGSPSPLDTAAGDMTPSPVASGGSGSRNTPGDRYAGRGGADATVTFADSSPGEAKPAAAPPGSPSPAATPAVPDMASQPAEQAATRATADQARAVPAQTIVYGRVLDRFSEVRGETAAALVALFTPPAGQKVTQQPQVAISDGRTVVTLRVELPRSFEGTPVFAVTSAKTLSWEQDGEGTWTVRVLPDADTLDAVFVTYFGEGLIQYPLVVAPALTRLPGGAPALDEAGFALFLKERAREGKPRFDLNGDGTRDYRDDYLFTANFIARGRQAAGTPAQSPTRSDN</sequence>